<gene>
    <name evidence="2" type="ORF">LTRI10_LOCUS17220</name>
</gene>
<evidence type="ECO:0000313" key="2">
    <source>
        <dbReference type="EMBL" id="CAL1375421.1"/>
    </source>
</evidence>
<feature type="compositionally biased region" description="Polar residues" evidence="1">
    <location>
        <begin position="75"/>
        <end position="89"/>
    </location>
</feature>
<feature type="region of interest" description="Disordered" evidence="1">
    <location>
        <begin position="193"/>
        <end position="217"/>
    </location>
</feature>
<protein>
    <submittedName>
        <fullName evidence="2">Uncharacterized protein</fullName>
    </submittedName>
</protein>
<feature type="compositionally biased region" description="Basic and acidic residues" evidence="1">
    <location>
        <begin position="93"/>
        <end position="103"/>
    </location>
</feature>
<evidence type="ECO:0000313" key="3">
    <source>
        <dbReference type="Proteomes" id="UP001497516"/>
    </source>
</evidence>
<feature type="region of interest" description="Disordered" evidence="1">
    <location>
        <begin position="64"/>
        <end position="154"/>
    </location>
</feature>
<reference evidence="2 3" key="1">
    <citation type="submission" date="2024-04" db="EMBL/GenBank/DDBJ databases">
        <authorList>
            <person name="Fracassetti M."/>
        </authorList>
    </citation>
    <scope>NUCLEOTIDE SEQUENCE [LARGE SCALE GENOMIC DNA]</scope>
</reference>
<sequence>MWSMRRNATQRKHHCNSVRTDRCGLKSNVRMSAMVNSTKLCPQSLAGNHKLLLIQSHSFDSRIRPPHQLRWPSPCFSQRQPPSASIRRNSNPHKPDTRPEKKLNAKTTTINRLEKKNLVASASPAVPNSPHLLSAPISGSNAPPTAAGDVDSANTDDISTLHSYSVSCYLHSSHHQIGTKGFGGELQSLPCEAAPSPDLQRQRSSARDKWCGRRRSG</sequence>
<name>A0AAV2DPN6_9ROSI</name>
<keyword evidence="3" id="KW-1185">Reference proteome</keyword>
<dbReference type="AlphaFoldDB" id="A0AAV2DPN6"/>
<dbReference type="EMBL" id="OZ034816">
    <property type="protein sequence ID" value="CAL1375421.1"/>
    <property type="molecule type" value="Genomic_DNA"/>
</dbReference>
<accession>A0AAV2DPN6</accession>
<evidence type="ECO:0000256" key="1">
    <source>
        <dbReference type="SAM" id="MobiDB-lite"/>
    </source>
</evidence>
<dbReference type="Proteomes" id="UP001497516">
    <property type="component" value="Chromosome 3"/>
</dbReference>
<organism evidence="2 3">
    <name type="scientific">Linum trigynum</name>
    <dbReference type="NCBI Taxonomy" id="586398"/>
    <lineage>
        <taxon>Eukaryota</taxon>
        <taxon>Viridiplantae</taxon>
        <taxon>Streptophyta</taxon>
        <taxon>Embryophyta</taxon>
        <taxon>Tracheophyta</taxon>
        <taxon>Spermatophyta</taxon>
        <taxon>Magnoliopsida</taxon>
        <taxon>eudicotyledons</taxon>
        <taxon>Gunneridae</taxon>
        <taxon>Pentapetalae</taxon>
        <taxon>rosids</taxon>
        <taxon>fabids</taxon>
        <taxon>Malpighiales</taxon>
        <taxon>Linaceae</taxon>
        <taxon>Linum</taxon>
    </lineage>
</organism>
<proteinExistence type="predicted"/>